<evidence type="ECO:0000313" key="2">
    <source>
        <dbReference type="WBParaSite" id="Pan_g19301.t1"/>
    </source>
</evidence>
<reference evidence="2" key="2">
    <citation type="submission" date="2020-10" db="UniProtKB">
        <authorList>
            <consortium name="WormBaseParasite"/>
        </authorList>
    </citation>
    <scope>IDENTIFICATION</scope>
</reference>
<reference evidence="1" key="1">
    <citation type="journal article" date="2013" name="Genetics">
        <title>The draft genome and transcriptome of Panagrellus redivivus are shaped by the harsh demands of a free-living lifestyle.</title>
        <authorList>
            <person name="Srinivasan J."/>
            <person name="Dillman A.R."/>
            <person name="Macchietto M.G."/>
            <person name="Heikkinen L."/>
            <person name="Lakso M."/>
            <person name="Fracchia K.M."/>
            <person name="Antoshechkin I."/>
            <person name="Mortazavi A."/>
            <person name="Wong G."/>
            <person name="Sternberg P.W."/>
        </authorList>
    </citation>
    <scope>NUCLEOTIDE SEQUENCE [LARGE SCALE GENOMIC DNA]</scope>
    <source>
        <strain evidence="1">MT8872</strain>
    </source>
</reference>
<proteinExistence type="predicted"/>
<sequence>MADNYQVTEKRTIVLGKANSQKFKFYQYPHGDTTEKLVAPAAVSTTSMQQASLWDSVVTQLHGSHNVVVFTDTLLANLTPPNPSIQVILAANPITPTEMITIALSAGTKHGSFVQTRWMVFALFYDSILRINEPDIKQKVALVMEKLSTDLMFLQKAILKKNVKLVVMTIPAIGVLKNVLTIFNTSLRSAYSKSTNVTLFDWDLTCTTAKSNTYQERMTVLTECLSRLTGESFVNMATRSDNDSLLITSNPSNANREGLYPHTDDAQPSPVLTFPDADLTFAERKEHQNGVLKMFPDEPKKGRIFIFGDSLLSESDNAPVNASTSLIRLNHPNTPQSLTTIAGIKAQASPECFSQTEYIFYVLGYDVLRCFDISGLDRKINIVQNAFLEFRNFCESQCGANTVLAFVTIPEIGVISSELKTLNETMRNLIRNLDHPNLVVCDWASIFMRESAALETVEERIKRLYLQISTMSALGAKSVIGEVEEDYQYAKNKQFNAAKRGCYPHADGTCVAPLRLPLDSFSSSQLASFFDAIDSSSYTATNLIVHDALLMHFHHQTSDYDTLHVKLPLSPKAAHLLLVLRAAANPVKQYQRVFYALGYDVVRSSTSTEEEKMDYMISQINLLSYFYADFVPGTVIIVVTIPEIGVFSPQLKTFNESIRNNFVCSTKRGNIKVCDWAEICEHDARAGTVLTVRMKLLFDEMSAVAAPNSSTKNNL</sequence>
<evidence type="ECO:0000313" key="1">
    <source>
        <dbReference type="Proteomes" id="UP000492821"/>
    </source>
</evidence>
<name>A0A7E4ZV19_PANRE</name>
<organism evidence="1 2">
    <name type="scientific">Panagrellus redivivus</name>
    <name type="common">Microworm</name>
    <dbReference type="NCBI Taxonomy" id="6233"/>
    <lineage>
        <taxon>Eukaryota</taxon>
        <taxon>Metazoa</taxon>
        <taxon>Ecdysozoa</taxon>
        <taxon>Nematoda</taxon>
        <taxon>Chromadorea</taxon>
        <taxon>Rhabditida</taxon>
        <taxon>Tylenchina</taxon>
        <taxon>Panagrolaimomorpha</taxon>
        <taxon>Panagrolaimoidea</taxon>
        <taxon>Panagrolaimidae</taxon>
        <taxon>Panagrellus</taxon>
    </lineage>
</organism>
<dbReference type="Proteomes" id="UP000492821">
    <property type="component" value="Unassembled WGS sequence"/>
</dbReference>
<dbReference type="WBParaSite" id="Pan_g19301.t1">
    <property type="protein sequence ID" value="Pan_g19301.t1"/>
    <property type="gene ID" value="Pan_g19301"/>
</dbReference>
<dbReference type="AlphaFoldDB" id="A0A7E4ZV19"/>
<accession>A0A7E4ZV19</accession>
<keyword evidence="1" id="KW-1185">Reference proteome</keyword>
<protein>
    <submittedName>
        <fullName evidence="2">Herpes_ori_bp domain-containing protein</fullName>
    </submittedName>
</protein>